<dbReference type="SUPFAM" id="SSF53098">
    <property type="entry name" value="Ribonuclease H-like"/>
    <property type="match status" value="1"/>
</dbReference>
<reference evidence="2" key="1">
    <citation type="submission" date="2023-03" db="EMBL/GenBank/DDBJ databases">
        <authorList>
            <person name="Cleenwerck I."/>
        </authorList>
    </citation>
    <scope>NUCLEOTIDE SEQUENCE</scope>
    <source>
        <strain evidence="2">LMG 32879</strain>
    </source>
</reference>
<organism evidence="2 3">
    <name type="scientific">Brytella acorum</name>
    <dbReference type="NCBI Taxonomy" id="2959299"/>
    <lineage>
        <taxon>Bacteria</taxon>
        <taxon>Pseudomonadati</taxon>
        <taxon>Pseudomonadota</taxon>
        <taxon>Alphaproteobacteria</taxon>
        <taxon>Acetobacterales</taxon>
        <taxon>Acetobacteraceae</taxon>
        <taxon>Brytella</taxon>
    </lineage>
</organism>
<protein>
    <submittedName>
        <fullName evidence="2">DDE-type integrase/transposase/recombinase</fullName>
    </submittedName>
</protein>
<sequence>MVRTIAHLQAMQIVNLDGRQADFFVRWNDGTVSRPIVIAIQDVHSRMMLGWRFAKTEDSDTTKAVILDVIDRYGIFDELRTDNGRAFTSKKIAGGAGHRFRGKKTASNTEEIRGILAWIGCKFGTSKPAHGQSKPIERGFRDVAEQIDARFEFKGAYCGHRPDAKPEDFTGAPIAIDDAEAIYNRELREHNERAGRRTEMGKGKKSFETVFNESFKHRIRKCLTAAQRRYFLYDRALLKPNKDTGALKSKGFTWWSRDHQDVLLQNSHRKVAVLFDPSDRSKPVMVLDTDGNLLVEALPCLEKGRFDDTKDARQVARANAQIKKADQKALKARGLKTMTELAAIQKRVHASKPLPVEPVSEINVTAPVFGAPGPKPKTAPKAKGGTVARFEPQRDGFESSISRGLDMLERARKARRA</sequence>
<dbReference type="InterPro" id="IPR001584">
    <property type="entry name" value="Integrase_cat-core"/>
</dbReference>
<gene>
    <name evidence="2" type="ORF">LMG32879_001259</name>
</gene>
<feature type="domain" description="Integrase catalytic" evidence="1">
    <location>
        <begin position="8"/>
        <end position="205"/>
    </location>
</feature>
<dbReference type="GO" id="GO:0003677">
    <property type="term" value="F:DNA binding"/>
    <property type="evidence" value="ECO:0007669"/>
    <property type="project" value="InterPro"/>
</dbReference>
<dbReference type="Gene3D" id="3.30.420.10">
    <property type="entry name" value="Ribonuclease H-like superfamily/Ribonuclease H"/>
    <property type="match status" value="1"/>
</dbReference>
<name>A0AA35UVG0_9PROT</name>
<dbReference type="Pfam" id="PF02914">
    <property type="entry name" value="DDE_2"/>
    <property type="match status" value="1"/>
</dbReference>
<dbReference type="PROSITE" id="PS50994">
    <property type="entry name" value="INTEGRASE"/>
    <property type="match status" value="1"/>
</dbReference>
<dbReference type="AlphaFoldDB" id="A0AA35UVG0"/>
<accession>A0AA35UVG0</accession>
<dbReference type="EMBL" id="CATKSH010000006">
    <property type="protein sequence ID" value="CAI9120427.1"/>
    <property type="molecule type" value="Genomic_DNA"/>
</dbReference>
<dbReference type="GO" id="GO:0015074">
    <property type="term" value="P:DNA integration"/>
    <property type="evidence" value="ECO:0007669"/>
    <property type="project" value="InterPro"/>
</dbReference>
<dbReference type="Gene3D" id="2.30.30.130">
    <property type="entry name" value="Transposase, Mu, C-terminal"/>
    <property type="match status" value="1"/>
</dbReference>
<dbReference type="GO" id="GO:0006313">
    <property type="term" value="P:DNA transposition"/>
    <property type="evidence" value="ECO:0007669"/>
    <property type="project" value="InterPro"/>
</dbReference>
<dbReference type="Proteomes" id="UP001176960">
    <property type="component" value="Unassembled WGS sequence"/>
</dbReference>
<dbReference type="SUPFAM" id="SSF50610">
    <property type="entry name" value="mu transposase, C-terminal domain"/>
    <property type="match status" value="1"/>
</dbReference>
<comment type="caution">
    <text evidence="2">The sequence shown here is derived from an EMBL/GenBank/DDBJ whole genome shotgun (WGS) entry which is preliminary data.</text>
</comment>
<proteinExistence type="predicted"/>
<dbReference type="InterPro" id="IPR009004">
    <property type="entry name" value="Transposase_Mu_C"/>
</dbReference>
<dbReference type="InterPro" id="IPR004189">
    <property type="entry name" value="Phage_Mu_transposase"/>
</dbReference>
<dbReference type="InterPro" id="IPR036397">
    <property type="entry name" value="RNaseH_sf"/>
</dbReference>
<dbReference type="GO" id="GO:0004803">
    <property type="term" value="F:transposase activity"/>
    <property type="evidence" value="ECO:0007669"/>
    <property type="project" value="InterPro"/>
</dbReference>
<evidence type="ECO:0000313" key="3">
    <source>
        <dbReference type="Proteomes" id="UP001176960"/>
    </source>
</evidence>
<dbReference type="RefSeq" id="WP_289840553.1">
    <property type="nucleotide sequence ID" value="NZ_CATKSH010000006.1"/>
</dbReference>
<evidence type="ECO:0000313" key="2">
    <source>
        <dbReference type="EMBL" id="CAI9120427.1"/>
    </source>
</evidence>
<evidence type="ECO:0000259" key="1">
    <source>
        <dbReference type="PROSITE" id="PS50994"/>
    </source>
</evidence>
<dbReference type="InterPro" id="IPR012337">
    <property type="entry name" value="RNaseH-like_sf"/>
</dbReference>
<keyword evidence="3" id="KW-1185">Reference proteome</keyword>